<keyword evidence="1" id="KW-0472">Membrane</keyword>
<feature type="transmembrane region" description="Helical" evidence="1">
    <location>
        <begin position="21"/>
        <end position="43"/>
    </location>
</feature>
<comment type="caution">
    <text evidence="2">The sequence shown here is derived from an EMBL/GenBank/DDBJ whole genome shotgun (WGS) entry which is preliminary data.</text>
</comment>
<keyword evidence="1" id="KW-1133">Transmembrane helix</keyword>
<accession>A0A6A4VPF4</accession>
<gene>
    <name evidence="2" type="ORF">FJT64_009419</name>
</gene>
<name>A0A6A4VPF4_AMPAM</name>
<sequence length="98" mass="11149">MNYIRVDAPKRLVTDNEGVKCWGLTVIYAELCVFAAIAAVPFWPCLLQMAELHVYLVPRDKWSAPRRLAERTSKQDTISLGFVRRVSHIGPFGDVRCD</sequence>
<dbReference type="OrthoDB" id="6382418at2759"/>
<evidence type="ECO:0000313" key="2">
    <source>
        <dbReference type="EMBL" id="KAF0292602.1"/>
    </source>
</evidence>
<evidence type="ECO:0000256" key="1">
    <source>
        <dbReference type="SAM" id="Phobius"/>
    </source>
</evidence>
<protein>
    <submittedName>
        <fullName evidence="2">Uncharacterized protein</fullName>
    </submittedName>
</protein>
<evidence type="ECO:0000313" key="3">
    <source>
        <dbReference type="Proteomes" id="UP000440578"/>
    </source>
</evidence>
<proteinExistence type="predicted"/>
<dbReference type="EMBL" id="VIIS01001802">
    <property type="protein sequence ID" value="KAF0292602.1"/>
    <property type="molecule type" value="Genomic_DNA"/>
</dbReference>
<dbReference type="Proteomes" id="UP000440578">
    <property type="component" value="Unassembled WGS sequence"/>
</dbReference>
<keyword evidence="1" id="KW-0812">Transmembrane</keyword>
<dbReference type="AlphaFoldDB" id="A0A6A4VPF4"/>
<organism evidence="2 3">
    <name type="scientific">Amphibalanus amphitrite</name>
    <name type="common">Striped barnacle</name>
    <name type="synonym">Balanus amphitrite</name>
    <dbReference type="NCBI Taxonomy" id="1232801"/>
    <lineage>
        <taxon>Eukaryota</taxon>
        <taxon>Metazoa</taxon>
        <taxon>Ecdysozoa</taxon>
        <taxon>Arthropoda</taxon>
        <taxon>Crustacea</taxon>
        <taxon>Multicrustacea</taxon>
        <taxon>Cirripedia</taxon>
        <taxon>Thoracica</taxon>
        <taxon>Thoracicalcarea</taxon>
        <taxon>Balanomorpha</taxon>
        <taxon>Balanoidea</taxon>
        <taxon>Balanidae</taxon>
        <taxon>Amphibalaninae</taxon>
        <taxon>Amphibalanus</taxon>
    </lineage>
</organism>
<reference evidence="2 3" key="1">
    <citation type="submission" date="2019-07" db="EMBL/GenBank/DDBJ databases">
        <title>Draft genome assembly of a fouling barnacle, Amphibalanus amphitrite (Darwin, 1854): The first reference genome for Thecostraca.</title>
        <authorList>
            <person name="Kim W."/>
        </authorList>
    </citation>
    <scope>NUCLEOTIDE SEQUENCE [LARGE SCALE GENOMIC DNA]</scope>
    <source>
        <strain evidence="2">SNU_AA5</strain>
        <tissue evidence="2">Soma without cirri and trophi</tissue>
    </source>
</reference>
<keyword evidence="3" id="KW-1185">Reference proteome</keyword>